<dbReference type="PANTHER" id="PTHR43559:SF3">
    <property type="entry name" value="HYDROLASE YCAC-RELATED"/>
    <property type="match status" value="1"/>
</dbReference>
<dbReference type="PANTHER" id="PTHR43559">
    <property type="entry name" value="HYDROLASE YCAC-RELATED"/>
    <property type="match status" value="1"/>
</dbReference>
<dbReference type="InterPro" id="IPR053152">
    <property type="entry name" value="Hydrolase_YcaC-like"/>
</dbReference>
<organism evidence="4 5">
    <name type="scientific">Stachybotrys elegans</name>
    <dbReference type="NCBI Taxonomy" id="80388"/>
    <lineage>
        <taxon>Eukaryota</taxon>
        <taxon>Fungi</taxon>
        <taxon>Dikarya</taxon>
        <taxon>Ascomycota</taxon>
        <taxon>Pezizomycotina</taxon>
        <taxon>Sordariomycetes</taxon>
        <taxon>Hypocreomycetidae</taxon>
        <taxon>Hypocreales</taxon>
        <taxon>Stachybotryaceae</taxon>
        <taxon>Stachybotrys</taxon>
    </lineage>
</organism>
<sequence length="237" mass="25866">MKLSSFFALGVCSMVASAQTPGPKYTRLIREDAAVLIVDHQAGLFTLVHDFDTTQFYHQVMLHAAIGTAFDLPIIMTTSTESGPTGPMLREIVELNPNATFIRRDGEINAWDNEEFRRAVEATGKKQFIIGGIVTEGCTAYLALSMREAGYEVFANVEASGTTSELIRNISNDRMAASGVQLMSAFAIIGELTRDWRNTPGAREIFPFLSQYMPPFNVLIQAHQGAVENGTVVPTGA</sequence>
<gene>
    <name evidence="4" type="ORF">B0I35DRAFT_457065</name>
</gene>
<dbReference type="Proteomes" id="UP000813444">
    <property type="component" value="Unassembled WGS sequence"/>
</dbReference>
<dbReference type="Pfam" id="PF00857">
    <property type="entry name" value="Isochorismatase"/>
    <property type="match status" value="1"/>
</dbReference>
<evidence type="ECO:0000256" key="2">
    <source>
        <dbReference type="SAM" id="SignalP"/>
    </source>
</evidence>
<proteinExistence type="inferred from homology"/>
<accession>A0A8K0SX44</accession>
<dbReference type="AlphaFoldDB" id="A0A8K0SX44"/>
<dbReference type="OrthoDB" id="167809at2759"/>
<keyword evidence="2" id="KW-0732">Signal</keyword>
<dbReference type="InterPro" id="IPR000868">
    <property type="entry name" value="Isochorismatase-like_dom"/>
</dbReference>
<name>A0A8K0SX44_9HYPO</name>
<evidence type="ECO:0000313" key="4">
    <source>
        <dbReference type="EMBL" id="KAH7325642.1"/>
    </source>
</evidence>
<comment type="similarity">
    <text evidence="1">Belongs to the isochorismatase family.</text>
</comment>
<dbReference type="SUPFAM" id="SSF52499">
    <property type="entry name" value="Isochorismatase-like hydrolases"/>
    <property type="match status" value="1"/>
</dbReference>
<evidence type="ECO:0000313" key="5">
    <source>
        <dbReference type="Proteomes" id="UP000813444"/>
    </source>
</evidence>
<dbReference type="EMBL" id="JAGPNK010000002">
    <property type="protein sequence ID" value="KAH7325642.1"/>
    <property type="molecule type" value="Genomic_DNA"/>
</dbReference>
<keyword evidence="5" id="KW-1185">Reference proteome</keyword>
<dbReference type="Gene3D" id="3.40.50.850">
    <property type="entry name" value="Isochorismatase-like"/>
    <property type="match status" value="1"/>
</dbReference>
<evidence type="ECO:0000259" key="3">
    <source>
        <dbReference type="Pfam" id="PF00857"/>
    </source>
</evidence>
<reference evidence="4" key="1">
    <citation type="journal article" date="2021" name="Nat. Commun.">
        <title>Genetic determinants of endophytism in the Arabidopsis root mycobiome.</title>
        <authorList>
            <person name="Mesny F."/>
            <person name="Miyauchi S."/>
            <person name="Thiergart T."/>
            <person name="Pickel B."/>
            <person name="Atanasova L."/>
            <person name="Karlsson M."/>
            <person name="Huettel B."/>
            <person name="Barry K.W."/>
            <person name="Haridas S."/>
            <person name="Chen C."/>
            <person name="Bauer D."/>
            <person name="Andreopoulos W."/>
            <person name="Pangilinan J."/>
            <person name="LaButti K."/>
            <person name="Riley R."/>
            <person name="Lipzen A."/>
            <person name="Clum A."/>
            <person name="Drula E."/>
            <person name="Henrissat B."/>
            <person name="Kohler A."/>
            <person name="Grigoriev I.V."/>
            <person name="Martin F.M."/>
            <person name="Hacquard S."/>
        </authorList>
    </citation>
    <scope>NUCLEOTIDE SEQUENCE</scope>
    <source>
        <strain evidence="4">MPI-CAGE-CH-0235</strain>
    </source>
</reference>
<feature type="signal peptide" evidence="2">
    <location>
        <begin position="1"/>
        <end position="18"/>
    </location>
</feature>
<feature type="chain" id="PRO_5035433804" evidence="2">
    <location>
        <begin position="19"/>
        <end position="237"/>
    </location>
</feature>
<feature type="domain" description="Isochorismatase-like" evidence="3">
    <location>
        <begin position="34"/>
        <end position="184"/>
    </location>
</feature>
<evidence type="ECO:0000256" key="1">
    <source>
        <dbReference type="ARBA" id="ARBA00006336"/>
    </source>
</evidence>
<dbReference type="InterPro" id="IPR036380">
    <property type="entry name" value="Isochorismatase-like_sf"/>
</dbReference>
<comment type="caution">
    <text evidence="4">The sequence shown here is derived from an EMBL/GenBank/DDBJ whole genome shotgun (WGS) entry which is preliminary data.</text>
</comment>
<protein>
    <submittedName>
        <fullName evidence="4">Isochorismatase-like protein</fullName>
    </submittedName>
</protein>